<gene>
    <name evidence="1" type="ORF">DERYTH_LOCUS1828</name>
</gene>
<organism evidence="1 2">
    <name type="scientific">Dentiscutata erythropus</name>
    <dbReference type="NCBI Taxonomy" id="1348616"/>
    <lineage>
        <taxon>Eukaryota</taxon>
        <taxon>Fungi</taxon>
        <taxon>Fungi incertae sedis</taxon>
        <taxon>Mucoromycota</taxon>
        <taxon>Glomeromycotina</taxon>
        <taxon>Glomeromycetes</taxon>
        <taxon>Diversisporales</taxon>
        <taxon>Gigasporaceae</taxon>
        <taxon>Dentiscutata</taxon>
    </lineage>
</organism>
<proteinExistence type="predicted"/>
<accession>A0A9N8Z7N5</accession>
<protein>
    <submittedName>
        <fullName evidence="1">10902_t:CDS:1</fullName>
    </submittedName>
</protein>
<dbReference type="Proteomes" id="UP000789405">
    <property type="component" value="Unassembled WGS sequence"/>
</dbReference>
<dbReference type="EMBL" id="CAJVPY010000542">
    <property type="protein sequence ID" value="CAG8479018.1"/>
    <property type="molecule type" value="Genomic_DNA"/>
</dbReference>
<evidence type="ECO:0000313" key="1">
    <source>
        <dbReference type="EMBL" id="CAG8479018.1"/>
    </source>
</evidence>
<evidence type="ECO:0000313" key="2">
    <source>
        <dbReference type="Proteomes" id="UP000789405"/>
    </source>
</evidence>
<reference evidence="1" key="1">
    <citation type="submission" date="2021-06" db="EMBL/GenBank/DDBJ databases">
        <authorList>
            <person name="Kallberg Y."/>
            <person name="Tangrot J."/>
            <person name="Rosling A."/>
        </authorList>
    </citation>
    <scope>NUCLEOTIDE SEQUENCE</scope>
    <source>
        <strain evidence="1">MA453B</strain>
    </source>
</reference>
<dbReference type="OrthoDB" id="2441935at2759"/>
<sequence>MARKQKDLETTIGRNGVLNYITFMKSSYPSEYAFPVKENYFKEYLNYKVKKGNLKAFSLQLYITNIKAHNKALGFSWNYSTFDAITKEALNSLERIDNSVSPNLAIPQLQSSDFLNAQSRQFYPSFPAINFPLDNNRFIVQESDARPFLPSGFNAENFVSLPSGINSCIQSMHLQPNQSDTQQIISNNNFLCNLSSLDINPSHPLDTSAIRQSTFFNQLSNSHSIPEFEKQILDTLKQQQRKFLLQQTKFMMHKKKLFIYSI</sequence>
<dbReference type="AlphaFoldDB" id="A0A9N8Z7N5"/>
<comment type="caution">
    <text evidence="1">The sequence shown here is derived from an EMBL/GenBank/DDBJ whole genome shotgun (WGS) entry which is preliminary data.</text>
</comment>
<name>A0A9N8Z7N5_9GLOM</name>
<keyword evidence="2" id="KW-1185">Reference proteome</keyword>